<dbReference type="NCBIfam" id="TIGR01465">
    <property type="entry name" value="cobM_cbiF"/>
    <property type="match status" value="1"/>
</dbReference>
<dbReference type="CDD" id="cd11641">
    <property type="entry name" value="Precorrin-4_C11-MT"/>
    <property type="match status" value="1"/>
</dbReference>
<dbReference type="PANTHER" id="PTHR45790">
    <property type="entry name" value="SIROHEME SYNTHASE-RELATED"/>
    <property type="match status" value="1"/>
</dbReference>
<dbReference type="InterPro" id="IPR050161">
    <property type="entry name" value="Siro_Cobalamin_biosynth"/>
</dbReference>
<reference evidence="8 9" key="1">
    <citation type="submission" date="2015-03" db="EMBL/GenBank/DDBJ databases">
        <title>Pseudomonas fluorescens 1855-344 Genome sequencing and assembly.</title>
        <authorList>
            <person name="Eng W.W.H."/>
            <person name="Gan H.M."/>
            <person name="Savka M.A."/>
        </authorList>
    </citation>
    <scope>NUCLEOTIDE SEQUENCE [LARGE SCALE GENOMIC DNA]</scope>
    <source>
        <strain evidence="8 9">1855-344</strain>
    </source>
</reference>
<evidence type="ECO:0000313" key="8">
    <source>
        <dbReference type="EMBL" id="KKA10101.1"/>
    </source>
</evidence>
<dbReference type="InterPro" id="IPR014776">
    <property type="entry name" value="4pyrrole_Mease_sub2"/>
</dbReference>
<dbReference type="Pfam" id="PF00590">
    <property type="entry name" value="TP_methylase"/>
    <property type="match status" value="1"/>
</dbReference>
<keyword evidence="5 8" id="KW-0808">Transferase</keyword>
<evidence type="ECO:0000259" key="7">
    <source>
        <dbReference type="Pfam" id="PF00590"/>
    </source>
</evidence>
<dbReference type="UniPathway" id="UPA00148"/>
<dbReference type="Gene3D" id="3.40.1010.10">
    <property type="entry name" value="Cobalt-precorrin-4 Transmethylase, Domain 1"/>
    <property type="match status" value="1"/>
</dbReference>
<keyword evidence="4 8" id="KW-0489">Methyltransferase</keyword>
<evidence type="ECO:0000256" key="5">
    <source>
        <dbReference type="ARBA" id="ARBA00022679"/>
    </source>
</evidence>
<evidence type="ECO:0000256" key="1">
    <source>
        <dbReference type="ARBA" id="ARBA00004953"/>
    </source>
</evidence>
<dbReference type="OrthoDB" id="9815856at2"/>
<dbReference type="AlphaFoldDB" id="A0A0F4XW79"/>
<dbReference type="InterPro" id="IPR006362">
    <property type="entry name" value="Cbl_synth_CobM/CibF"/>
</dbReference>
<dbReference type="GO" id="GO:0032259">
    <property type="term" value="P:methylation"/>
    <property type="evidence" value="ECO:0007669"/>
    <property type="project" value="UniProtKB-KW"/>
</dbReference>
<comment type="caution">
    <text evidence="8">The sequence shown here is derived from an EMBL/GenBank/DDBJ whole genome shotgun (WGS) entry which is preliminary data.</text>
</comment>
<comment type="pathway">
    <text evidence="1">Cofactor biosynthesis; adenosylcobalamin biosynthesis.</text>
</comment>
<dbReference type="PATRIC" id="fig|132476.4.peg.400"/>
<comment type="similarity">
    <text evidence="2">Belongs to the precorrin methyltransferase family.</text>
</comment>
<organism evidence="8 9">
    <name type="scientific">Pseudomonas kilonensis</name>
    <dbReference type="NCBI Taxonomy" id="132476"/>
    <lineage>
        <taxon>Bacteria</taxon>
        <taxon>Pseudomonadati</taxon>
        <taxon>Pseudomonadota</taxon>
        <taxon>Gammaproteobacteria</taxon>
        <taxon>Pseudomonadales</taxon>
        <taxon>Pseudomonadaceae</taxon>
        <taxon>Pseudomonas</taxon>
    </lineage>
</organism>
<sequence length="268" mass="28833">MTVYFIGAGPGDPDLITVKGQRLIRHCAVIIYAGSLVPTAVLEGHCAEQVINSAELHLEQIIELIKSAHLKGQDVARVHSGDPSLYGAIGEQIRCLRELDIPFEIIPGVTATSACAALLGAELTLPDISQSLILTRYADKSPMPAGEELGSLAQHGATMAIHLGVNHLEKIVDELRPHYGADCPIAVIHRATWPDQDWVMGTLDDIAAKVQAKGFRRTALILVGRVLGNDVFSESSLYRAGHAHLYRPNVECADAFASKLAPTGDLQR</sequence>
<keyword evidence="6" id="KW-0949">S-adenosyl-L-methionine</keyword>
<dbReference type="GO" id="GO:0009236">
    <property type="term" value="P:cobalamin biosynthetic process"/>
    <property type="evidence" value="ECO:0007669"/>
    <property type="project" value="UniProtKB-UniPathway"/>
</dbReference>
<feature type="domain" description="Tetrapyrrole methylase" evidence="7">
    <location>
        <begin position="2"/>
        <end position="206"/>
    </location>
</feature>
<dbReference type="Gene3D" id="3.30.950.10">
    <property type="entry name" value="Methyltransferase, Cobalt-precorrin-4 Transmethylase, Domain 2"/>
    <property type="match status" value="1"/>
</dbReference>
<dbReference type="PROSITE" id="PS00839">
    <property type="entry name" value="SUMT_1"/>
    <property type="match status" value="1"/>
</dbReference>
<evidence type="ECO:0000313" key="9">
    <source>
        <dbReference type="Proteomes" id="UP000033662"/>
    </source>
</evidence>
<dbReference type="InterPro" id="IPR003043">
    <property type="entry name" value="Uropor_MeTrfase_CS"/>
</dbReference>
<evidence type="ECO:0000256" key="3">
    <source>
        <dbReference type="ARBA" id="ARBA00022573"/>
    </source>
</evidence>
<dbReference type="InterPro" id="IPR014777">
    <property type="entry name" value="4pyrrole_Mease_sub1"/>
</dbReference>
<dbReference type="InterPro" id="IPR035996">
    <property type="entry name" value="4pyrrol_Methylase_sf"/>
</dbReference>
<dbReference type="EMBL" id="JZXC01000001">
    <property type="protein sequence ID" value="KKA10101.1"/>
    <property type="molecule type" value="Genomic_DNA"/>
</dbReference>
<name>A0A0F4XW79_9PSED</name>
<dbReference type="InterPro" id="IPR000878">
    <property type="entry name" value="4pyrrol_Mease"/>
</dbReference>
<proteinExistence type="inferred from homology"/>
<protein>
    <submittedName>
        <fullName evidence="8">Precorrin-4 C11-methyltransferase</fullName>
    </submittedName>
</protein>
<evidence type="ECO:0000256" key="2">
    <source>
        <dbReference type="ARBA" id="ARBA00005879"/>
    </source>
</evidence>
<accession>A0A0F4XW79</accession>
<evidence type="ECO:0000256" key="6">
    <source>
        <dbReference type="ARBA" id="ARBA00022691"/>
    </source>
</evidence>
<keyword evidence="3" id="KW-0169">Cobalamin biosynthesis</keyword>
<dbReference type="PANTHER" id="PTHR45790:SF4">
    <property type="entry name" value="COBALT-PRECORRIN-4 C(11)-METHYLTRANSFERASE"/>
    <property type="match status" value="1"/>
</dbReference>
<dbReference type="Proteomes" id="UP000033662">
    <property type="component" value="Unassembled WGS sequence"/>
</dbReference>
<gene>
    <name evidence="8" type="ORF">VP02_01830</name>
</gene>
<dbReference type="GO" id="GO:0046026">
    <property type="term" value="F:precorrin-4 C11-methyltransferase activity"/>
    <property type="evidence" value="ECO:0007669"/>
    <property type="project" value="InterPro"/>
</dbReference>
<dbReference type="SUPFAM" id="SSF53790">
    <property type="entry name" value="Tetrapyrrole methylase"/>
    <property type="match status" value="1"/>
</dbReference>
<evidence type="ECO:0000256" key="4">
    <source>
        <dbReference type="ARBA" id="ARBA00022603"/>
    </source>
</evidence>